<organism evidence="1">
    <name type="scientific">uncultured virus</name>
    <dbReference type="NCBI Taxonomy" id="340016"/>
    <lineage>
        <taxon>Viruses</taxon>
        <taxon>environmental samples</taxon>
    </lineage>
</organism>
<dbReference type="EMBL" id="KY052849">
    <property type="protein sequence ID" value="ASF00676.1"/>
    <property type="molecule type" value="Genomic_DNA"/>
</dbReference>
<reference evidence="1" key="1">
    <citation type="submission" date="2016-10" db="EMBL/GenBank/DDBJ databases">
        <authorList>
            <person name="Varghese N."/>
        </authorList>
    </citation>
    <scope>NUCLEOTIDE SEQUENCE</scope>
</reference>
<name>A0A218MN01_9VIRU</name>
<accession>A0A218MN01</accession>
<protein>
    <submittedName>
        <fullName evidence="1">Uncharacterized protein</fullName>
    </submittedName>
</protein>
<sequence length="80" mass="9095">MKKYSVINLSDTDKVLWSQVDQFNAQTVRRNIANTQFIISYMVEPSFITDESITPIQTLNHDQALTLTNGEGWADDSDVD</sequence>
<proteinExistence type="predicted"/>
<reference evidence="1" key="2">
    <citation type="journal article" date="2017" name="Nat. Commun.">
        <title>Single-virus genomics reveals hidden cosmopolitan and abundant viruses.</title>
        <authorList>
            <person name="Martinez-Hernandez F."/>
            <person name="Fornas O."/>
            <person name="Lluesma Gomez M."/>
            <person name="Bolduc B."/>
            <person name="de la Cruz Pena M.J."/>
            <person name="Martinez J.M."/>
            <person name="Anton J."/>
            <person name="Gasol J.M."/>
            <person name="Rosselli R."/>
            <person name="Rodriguez-Valera F."/>
            <person name="Sullivan M.B."/>
            <person name="Acinas S.G."/>
            <person name="Martinez-Garcia M."/>
        </authorList>
    </citation>
    <scope>NUCLEOTIDE SEQUENCE</scope>
</reference>
<evidence type="ECO:0000313" key="1">
    <source>
        <dbReference type="EMBL" id="ASF00676.1"/>
    </source>
</evidence>